<keyword evidence="4" id="KW-0694">RNA-binding</keyword>
<gene>
    <name evidence="7" type="ORF">MRATA1EN1_LOCUS6099</name>
</gene>
<sequence>MGSWEAHLYEQPSEKLEEFIQNYLRPSEDCQKDIDQSVDTICAVLQKPCQSLTGTGVAKCQEKLDNSCLLPPYALELPTVYAWEQGCGAEDFDMAEGVRTVLRLIEKQEQLCVYWTVNYSFGGETICNILLSQLQALRPVILDPTDPTNNMSKDNISWPLLKNEAQNWLHSHRQNESPGPSWNVLPAPLYMTPGHLLDKFIEDFL</sequence>
<dbReference type="PANTHER" id="PTHR11258:SF3">
    <property type="entry name" value="2'-5'-OLIGOADENYLATE SYNTHASE 2"/>
    <property type="match status" value="1"/>
</dbReference>
<dbReference type="InterPro" id="IPR043519">
    <property type="entry name" value="NT_sf"/>
</dbReference>
<dbReference type="SUPFAM" id="SSF81301">
    <property type="entry name" value="Nucleotidyltransferase"/>
    <property type="match status" value="1"/>
</dbReference>
<dbReference type="InterPro" id="IPR006117">
    <property type="entry name" value="2-5OAS_C_CS"/>
</dbReference>
<reference evidence="7" key="1">
    <citation type="submission" date="2023-04" db="EMBL/GenBank/DDBJ databases">
        <authorList>
            <consortium name="ELIXIR-Norway"/>
        </authorList>
    </citation>
    <scope>NUCLEOTIDE SEQUENCE [LARGE SCALE GENOMIC DNA]</scope>
</reference>
<accession>A0ABN8Y996</accession>
<evidence type="ECO:0000256" key="1">
    <source>
        <dbReference type="ARBA" id="ARBA00009526"/>
    </source>
</evidence>
<keyword evidence="3" id="KW-0391">Immunity</keyword>
<dbReference type="Pfam" id="PF10421">
    <property type="entry name" value="OAS1_C"/>
    <property type="match status" value="1"/>
</dbReference>
<name>A0ABN8Y996_RANTA</name>
<dbReference type="SUPFAM" id="SSF81631">
    <property type="entry name" value="PAP/OAS1 substrate-binding domain"/>
    <property type="match status" value="1"/>
</dbReference>
<proteinExistence type="inferred from homology"/>
<evidence type="ECO:0000256" key="2">
    <source>
        <dbReference type="ARBA" id="ARBA00022588"/>
    </source>
</evidence>
<evidence type="ECO:0000313" key="8">
    <source>
        <dbReference type="Proteomes" id="UP001176941"/>
    </source>
</evidence>
<dbReference type="PANTHER" id="PTHR11258">
    <property type="entry name" value="2-5 OLIGOADENYLATE SYNTHETASE"/>
    <property type="match status" value="1"/>
</dbReference>
<keyword evidence="2" id="KW-0399">Innate immunity</keyword>
<evidence type="ECO:0000313" key="7">
    <source>
        <dbReference type="EMBL" id="CAI9157137.1"/>
    </source>
</evidence>
<dbReference type="EMBL" id="OX459951">
    <property type="protein sequence ID" value="CAI9157137.1"/>
    <property type="molecule type" value="Genomic_DNA"/>
</dbReference>
<protein>
    <recommendedName>
        <fullName evidence="6">2'-5'-oligoadenylate synthetase 1 domain-containing protein</fullName>
    </recommendedName>
</protein>
<dbReference type="PROSITE" id="PS50152">
    <property type="entry name" value="25A_SYNTH_3"/>
    <property type="match status" value="1"/>
</dbReference>
<evidence type="ECO:0000256" key="3">
    <source>
        <dbReference type="ARBA" id="ARBA00022859"/>
    </source>
</evidence>
<dbReference type="Gene3D" id="3.30.460.10">
    <property type="entry name" value="Beta Polymerase, domain 2"/>
    <property type="match status" value="1"/>
</dbReference>
<evidence type="ECO:0000259" key="6">
    <source>
        <dbReference type="Pfam" id="PF10421"/>
    </source>
</evidence>
<evidence type="ECO:0000256" key="5">
    <source>
        <dbReference type="ARBA" id="ARBA00023118"/>
    </source>
</evidence>
<evidence type="ECO:0000256" key="4">
    <source>
        <dbReference type="ARBA" id="ARBA00022884"/>
    </source>
</evidence>
<dbReference type="InterPro" id="IPR018952">
    <property type="entry name" value="2-5-oligoAdlate_synth_1_dom2/C"/>
</dbReference>
<dbReference type="Gene3D" id="1.10.1410.20">
    <property type="entry name" value="2'-5'-oligoadenylate synthetase 1, domain 2"/>
    <property type="match status" value="1"/>
</dbReference>
<dbReference type="PROSITE" id="PS00833">
    <property type="entry name" value="25A_SYNTH_2"/>
    <property type="match status" value="1"/>
</dbReference>
<keyword evidence="8" id="KW-1185">Reference proteome</keyword>
<dbReference type="Proteomes" id="UP001176941">
    <property type="component" value="Chromosome 15"/>
</dbReference>
<organism evidence="7 8">
    <name type="scientific">Rangifer tarandus platyrhynchus</name>
    <name type="common">Svalbard reindeer</name>
    <dbReference type="NCBI Taxonomy" id="3082113"/>
    <lineage>
        <taxon>Eukaryota</taxon>
        <taxon>Metazoa</taxon>
        <taxon>Chordata</taxon>
        <taxon>Craniata</taxon>
        <taxon>Vertebrata</taxon>
        <taxon>Euteleostomi</taxon>
        <taxon>Mammalia</taxon>
        <taxon>Eutheria</taxon>
        <taxon>Laurasiatheria</taxon>
        <taxon>Artiodactyla</taxon>
        <taxon>Ruminantia</taxon>
        <taxon>Pecora</taxon>
        <taxon>Cervidae</taxon>
        <taxon>Odocoileinae</taxon>
        <taxon>Rangifer</taxon>
    </lineage>
</organism>
<comment type="similarity">
    <text evidence="1">Belongs to the 2-5A synthase family.</text>
</comment>
<keyword evidence="5" id="KW-0051">Antiviral defense</keyword>
<feature type="domain" description="2'-5'-oligoadenylate synthetase 1" evidence="6">
    <location>
        <begin position="59"/>
        <end position="186"/>
    </location>
</feature>